<comment type="caution">
    <text evidence="7">The sequence shown here is derived from an EMBL/GenBank/DDBJ whole genome shotgun (WGS) entry which is preliminary data.</text>
</comment>
<reference evidence="7" key="1">
    <citation type="submission" date="2023-06" db="EMBL/GenBank/DDBJ databases">
        <title>Genome-scale phylogeny and comparative genomics of the fungal order Sordariales.</title>
        <authorList>
            <consortium name="Lawrence Berkeley National Laboratory"/>
            <person name="Hensen N."/>
            <person name="Bonometti L."/>
            <person name="Westerberg I."/>
            <person name="Brannstrom I.O."/>
            <person name="Guillou S."/>
            <person name="Cros-Aarteil S."/>
            <person name="Calhoun S."/>
            <person name="Haridas S."/>
            <person name="Kuo A."/>
            <person name="Mondo S."/>
            <person name="Pangilinan J."/>
            <person name="Riley R."/>
            <person name="Labutti K."/>
            <person name="Andreopoulos B."/>
            <person name="Lipzen A."/>
            <person name="Chen C."/>
            <person name="Yanf M."/>
            <person name="Daum C."/>
            <person name="Ng V."/>
            <person name="Clum A."/>
            <person name="Steindorff A."/>
            <person name="Ohm R."/>
            <person name="Martin F."/>
            <person name="Silar P."/>
            <person name="Natvig D."/>
            <person name="Lalanne C."/>
            <person name="Gautier V."/>
            <person name="Ament-Velasquez S.L."/>
            <person name="Kruys A."/>
            <person name="Hutchinson M.I."/>
            <person name="Powell A.J."/>
            <person name="Barry K."/>
            <person name="Miller A.N."/>
            <person name="Grigoriev I.V."/>
            <person name="Debuchy R."/>
            <person name="Gladieux P."/>
            <person name="Thoren M.H."/>
            <person name="Johannesson H."/>
        </authorList>
    </citation>
    <scope>NUCLEOTIDE SEQUENCE</scope>
    <source>
        <strain evidence="7">SMH2532-1</strain>
    </source>
</reference>
<dbReference type="SUPFAM" id="SSF144232">
    <property type="entry name" value="HIT/MYND zinc finger-like"/>
    <property type="match status" value="1"/>
</dbReference>
<feature type="compositionally biased region" description="Basic and acidic residues" evidence="5">
    <location>
        <begin position="101"/>
        <end position="116"/>
    </location>
</feature>
<protein>
    <recommendedName>
        <fullName evidence="6">MYND-type domain-containing protein</fullName>
    </recommendedName>
</protein>
<evidence type="ECO:0000313" key="8">
    <source>
        <dbReference type="Proteomes" id="UP001174936"/>
    </source>
</evidence>
<dbReference type="PROSITE" id="PS50865">
    <property type="entry name" value="ZF_MYND_2"/>
    <property type="match status" value="1"/>
</dbReference>
<evidence type="ECO:0000256" key="5">
    <source>
        <dbReference type="SAM" id="MobiDB-lite"/>
    </source>
</evidence>
<proteinExistence type="predicted"/>
<keyword evidence="3" id="KW-0862">Zinc</keyword>
<dbReference type="Pfam" id="PF01753">
    <property type="entry name" value="zf-MYND"/>
    <property type="match status" value="1"/>
</dbReference>
<keyword evidence="8" id="KW-1185">Reference proteome</keyword>
<evidence type="ECO:0000256" key="2">
    <source>
        <dbReference type="ARBA" id="ARBA00022771"/>
    </source>
</evidence>
<dbReference type="EMBL" id="JAULSV010000001">
    <property type="protein sequence ID" value="KAK0657767.1"/>
    <property type="molecule type" value="Genomic_DNA"/>
</dbReference>
<evidence type="ECO:0000256" key="1">
    <source>
        <dbReference type="ARBA" id="ARBA00022723"/>
    </source>
</evidence>
<evidence type="ECO:0000256" key="3">
    <source>
        <dbReference type="ARBA" id="ARBA00022833"/>
    </source>
</evidence>
<gene>
    <name evidence="7" type="ORF">B0T16DRAFT_402518</name>
</gene>
<dbReference type="PROSITE" id="PS01360">
    <property type="entry name" value="ZF_MYND_1"/>
    <property type="match status" value="1"/>
</dbReference>
<accession>A0AA39YSH5</accession>
<keyword evidence="1" id="KW-0479">Metal-binding</keyword>
<sequence>MTTHRGVVQLPPLDKQRGALHPSRAFFLLPGGAVSLPLKNVNFPILSQPNSAMACAKCQKPTDSARRCPKCGVTEYCSRSCQRGHLKVHKDVCGTGADGAPAREDTGPRITTERHTGQTLNPPKGLDGPITKPFTKLNDDTWLHDRPEKDVYRLLIDAYRMKMADQNKFEGIVDADNVYGGAADSAAGFERFLGLVEAPRKRNLLPPWWNEEHKQKCIELGRAAPGDWYSLAKTVEKQGVIDHYGDPRFPMQLRMFAEVIYERGPGGPGGNDSTGVRMMMAATEAGTLPRNSTARTVDMNTGRMSRWM</sequence>
<evidence type="ECO:0000256" key="4">
    <source>
        <dbReference type="PROSITE-ProRule" id="PRU00134"/>
    </source>
</evidence>
<evidence type="ECO:0000259" key="6">
    <source>
        <dbReference type="PROSITE" id="PS50865"/>
    </source>
</evidence>
<organism evidence="7 8">
    <name type="scientific">Cercophora newfieldiana</name>
    <dbReference type="NCBI Taxonomy" id="92897"/>
    <lineage>
        <taxon>Eukaryota</taxon>
        <taxon>Fungi</taxon>
        <taxon>Dikarya</taxon>
        <taxon>Ascomycota</taxon>
        <taxon>Pezizomycotina</taxon>
        <taxon>Sordariomycetes</taxon>
        <taxon>Sordariomycetidae</taxon>
        <taxon>Sordariales</taxon>
        <taxon>Lasiosphaeriaceae</taxon>
        <taxon>Cercophora</taxon>
    </lineage>
</organism>
<evidence type="ECO:0000313" key="7">
    <source>
        <dbReference type="EMBL" id="KAK0657767.1"/>
    </source>
</evidence>
<dbReference type="Gene3D" id="6.10.140.2220">
    <property type="match status" value="1"/>
</dbReference>
<feature type="region of interest" description="Disordered" evidence="5">
    <location>
        <begin position="97"/>
        <end position="130"/>
    </location>
</feature>
<feature type="domain" description="MYND-type" evidence="6">
    <location>
        <begin position="55"/>
        <end position="93"/>
    </location>
</feature>
<name>A0AA39YSH5_9PEZI</name>
<dbReference type="GO" id="GO:0008270">
    <property type="term" value="F:zinc ion binding"/>
    <property type="evidence" value="ECO:0007669"/>
    <property type="project" value="UniProtKB-KW"/>
</dbReference>
<keyword evidence="2 4" id="KW-0863">Zinc-finger</keyword>
<dbReference type="InterPro" id="IPR002893">
    <property type="entry name" value="Znf_MYND"/>
</dbReference>
<dbReference type="AlphaFoldDB" id="A0AA39YSH5"/>
<dbReference type="Proteomes" id="UP001174936">
    <property type="component" value="Unassembled WGS sequence"/>
</dbReference>